<comment type="caution">
    <text evidence="2">The sequence shown here is derived from an EMBL/GenBank/DDBJ whole genome shotgun (WGS) entry which is preliminary data.</text>
</comment>
<protein>
    <submittedName>
        <fullName evidence="2">Uncharacterized protein</fullName>
    </submittedName>
</protein>
<keyword evidence="1" id="KW-0812">Transmembrane</keyword>
<keyword evidence="3" id="KW-1185">Reference proteome</keyword>
<evidence type="ECO:0000313" key="3">
    <source>
        <dbReference type="Proteomes" id="UP000827092"/>
    </source>
</evidence>
<keyword evidence="1" id="KW-0472">Membrane</keyword>
<dbReference type="AlphaFoldDB" id="A0AAV6THC6"/>
<sequence length="197" mass="22564">MLTTSKTGSTMTVKRVGEMRMVHTGNMKWHDVDCVRANGYACSIIKGKNHDDVSSNHVQGREDKETVCTTLISSGYSTTVYIATIIGVLLISSFLGVVICYCIFRKFKQEIRLQMHYRHYENDSERVTVGENMYANIRNTYHNKMKHSLLVLFCLQKVFLIRAEGTWIIHKETITGTTLRQEDTNSSCTKGWYTFGK</sequence>
<organism evidence="2 3">
    <name type="scientific">Oedothorax gibbosus</name>
    <dbReference type="NCBI Taxonomy" id="931172"/>
    <lineage>
        <taxon>Eukaryota</taxon>
        <taxon>Metazoa</taxon>
        <taxon>Ecdysozoa</taxon>
        <taxon>Arthropoda</taxon>
        <taxon>Chelicerata</taxon>
        <taxon>Arachnida</taxon>
        <taxon>Araneae</taxon>
        <taxon>Araneomorphae</taxon>
        <taxon>Entelegynae</taxon>
        <taxon>Araneoidea</taxon>
        <taxon>Linyphiidae</taxon>
        <taxon>Erigoninae</taxon>
        <taxon>Oedothorax</taxon>
    </lineage>
</organism>
<evidence type="ECO:0000256" key="1">
    <source>
        <dbReference type="SAM" id="Phobius"/>
    </source>
</evidence>
<keyword evidence="1" id="KW-1133">Transmembrane helix</keyword>
<proteinExistence type="predicted"/>
<evidence type="ECO:0000313" key="2">
    <source>
        <dbReference type="EMBL" id="KAG8171070.1"/>
    </source>
</evidence>
<dbReference type="EMBL" id="JAFNEN010004470">
    <property type="protein sequence ID" value="KAG8171070.1"/>
    <property type="molecule type" value="Genomic_DNA"/>
</dbReference>
<reference evidence="2 3" key="1">
    <citation type="journal article" date="2022" name="Nat. Ecol. Evol.">
        <title>A masculinizing supergene underlies an exaggerated male reproductive morph in a spider.</title>
        <authorList>
            <person name="Hendrickx F."/>
            <person name="De Corte Z."/>
            <person name="Sonet G."/>
            <person name="Van Belleghem S.M."/>
            <person name="Kostlbacher S."/>
            <person name="Vangestel C."/>
        </authorList>
    </citation>
    <scope>NUCLEOTIDE SEQUENCE [LARGE SCALE GENOMIC DNA]</scope>
    <source>
        <strain evidence="2">W744_W776</strain>
    </source>
</reference>
<gene>
    <name evidence="2" type="ORF">JTE90_018327</name>
</gene>
<feature type="transmembrane region" description="Helical" evidence="1">
    <location>
        <begin position="80"/>
        <end position="104"/>
    </location>
</feature>
<name>A0AAV6THC6_9ARAC</name>
<dbReference type="Proteomes" id="UP000827092">
    <property type="component" value="Unassembled WGS sequence"/>
</dbReference>
<accession>A0AAV6THC6</accession>